<dbReference type="RefSeq" id="WP_132708143.1">
    <property type="nucleotide sequence ID" value="NZ_JACIGF010000004.1"/>
</dbReference>
<gene>
    <name evidence="2" type="ORF">EV659_10488</name>
</gene>
<feature type="domain" description="AB hydrolase-1" evidence="1">
    <location>
        <begin position="42"/>
        <end position="287"/>
    </location>
</feature>
<dbReference type="InterPro" id="IPR029058">
    <property type="entry name" value="AB_hydrolase_fold"/>
</dbReference>
<protein>
    <submittedName>
        <fullName evidence="2">Pimeloyl-ACP methyl ester carboxylesterase</fullName>
    </submittedName>
</protein>
<dbReference type="Proteomes" id="UP000295399">
    <property type="component" value="Unassembled WGS sequence"/>
</dbReference>
<dbReference type="OrthoDB" id="9779853at2"/>
<dbReference type="PANTHER" id="PTHR43798:SF33">
    <property type="entry name" value="HYDROLASE, PUTATIVE (AFU_ORTHOLOGUE AFUA_2G14860)-RELATED"/>
    <property type="match status" value="1"/>
</dbReference>
<reference evidence="2 3" key="1">
    <citation type="submission" date="2019-03" db="EMBL/GenBank/DDBJ databases">
        <title>Genomic Encyclopedia of Type Strains, Phase IV (KMG-IV): sequencing the most valuable type-strain genomes for metagenomic binning, comparative biology and taxonomic classification.</title>
        <authorList>
            <person name="Goeker M."/>
        </authorList>
    </citation>
    <scope>NUCLEOTIDE SEQUENCE [LARGE SCALE GENOMIC DNA]</scope>
    <source>
        <strain evidence="2 3">DSM 2132</strain>
    </source>
</reference>
<dbReference type="PRINTS" id="PR00412">
    <property type="entry name" value="EPOXHYDRLASE"/>
</dbReference>
<dbReference type="AlphaFoldDB" id="A0A4R2PKN8"/>
<evidence type="ECO:0000313" key="3">
    <source>
        <dbReference type="Proteomes" id="UP000295399"/>
    </source>
</evidence>
<dbReference type="GO" id="GO:0047372">
    <property type="term" value="F:monoacylglycerol lipase activity"/>
    <property type="evidence" value="ECO:0007669"/>
    <property type="project" value="TreeGrafter"/>
</dbReference>
<dbReference type="Pfam" id="PF00561">
    <property type="entry name" value="Abhydrolase_1"/>
    <property type="match status" value="1"/>
</dbReference>
<accession>A0A4R2PKN8</accession>
<sequence length="302" mass="33103">MNPTPDLAAFVPPEAWRARGQVLSLGGHRLFVIDEAAPVDSPPVVLLHGYPTSSWDWHRIWPALLRHHRCVAPDLLGFGFSDKPQRHRYTIAEQADLVEALMDRLALPPVHLLAHDYGDTVAQELLARDNARPDAGRRLLSVSLLNGGLFPETHRARPIQHLLASPVGPVVARLASKARFMAGLAAVFGPETQPTADEIDAFWAIMSERRGQPVLARLIGYMAERRAHRARWVGALQDAHCPVQLINGSADPVSGAHMVARYAELVRDDDAIVALPGIGHYPQMEAPAAVIAAYSEFIDSTR</sequence>
<name>A0A4R2PKN8_RHOSA</name>
<dbReference type="SUPFAM" id="SSF53474">
    <property type="entry name" value="alpha/beta-Hydrolases"/>
    <property type="match status" value="1"/>
</dbReference>
<dbReference type="EMBL" id="SLXO01000004">
    <property type="protein sequence ID" value="TCP35238.1"/>
    <property type="molecule type" value="Genomic_DNA"/>
</dbReference>
<keyword evidence="3" id="KW-1185">Reference proteome</keyword>
<dbReference type="InterPro" id="IPR000073">
    <property type="entry name" value="AB_hydrolase_1"/>
</dbReference>
<comment type="caution">
    <text evidence="2">The sequence shown here is derived from an EMBL/GenBank/DDBJ whole genome shotgun (WGS) entry which is preliminary data.</text>
</comment>
<dbReference type="InterPro" id="IPR050266">
    <property type="entry name" value="AB_hydrolase_sf"/>
</dbReference>
<organism evidence="2 3">
    <name type="scientific">Rhodothalassium salexigens DSM 2132</name>
    <dbReference type="NCBI Taxonomy" id="1188247"/>
    <lineage>
        <taxon>Bacteria</taxon>
        <taxon>Pseudomonadati</taxon>
        <taxon>Pseudomonadota</taxon>
        <taxon>Alphaproteobacteria</taxon>
        <taxon>Rhodothalassiales</taxon>
        <taxon>Rhodothalassiaceae</taxon>
        <taxon>Rhodothalassium</taxon>
    </lineage>
</organism>
<dbReference type="InParanoid" id="A0A4R2PKN8"/>
<dbReference type="GO" id="GO:0016020">
    <property type="term" value="C:membrane"/>
    <property type="evidence" value="ECO:0007669"/>
    <property type="project" value="TreeGrafter"/>
</dbReference>
<dbReference type="GO" id="GO:0046464">
    <property type="term" value="P:acylglycerol catabolic process"/>
    <property type="evidence" value="ECO:0007669"/>
    <property type="project" value="TreeGrafter"/>
</dbReference>
<evidence type="ECO:0000313" key="2">
    <source>
        <dbReference type="EMBL" id="TCP35238.1"/>
    </source>
</evidence>
<dbReference type="PANTHER" id="PTHR43798">
    <property type="entry name" value="MONOACYLGLYCEROL LIPASE"/>
    <property type="match status" value="1"/>
</dbReference>
<dbReference type="InterPro" id="IPR000639">
    <property type="entry name" value="Epox_hydrolase-like"/>
</dbReference>
<dbReference type="Gene3D" id="3.40.50.1820">
    <property type="entry name" value="alpha/beta hydrolase"/>
    <property type="match status" value="1"/>
</dbReference>
<proteinExistence type="predicted"/>
<evidence type="ECO:0000259" key="1">
    <source>
        <dbReference type="Pfam" id="PF00561"/>
    </source>
</evidence>